<accession>A0A1I8E9B6</accession>
<dbReference type="STRING" id="6293.A0A1I8E9B6"/>
<name>A0A1I8E9B6_WUCBA</name>
<proteinExistence type="predicted"/>
<organism evidence="1">
    <name type="scientific">Wuchereria bancrofti</name>
    <dbReference type="NCBI Taxonomy" id="6293"/>
    <lineage>
        <taxon>Eukaryota</taxon>
        <taxon>Metazoa</taxon>
        <taxon>Ecdysozoa</taxon>
        <taxon>Nematoda</taxon>
        <taxon>Chromadorea</taxon>
        <taxon>Rhabditida</taxon>
        <taxon>Spirurina</taxon>
        <taxon>Spiruromorpha</taxon>
        <taxon>Filarioidea</taxon>
        <taxon>Onchocercidae</taxon>
        <taxon>Wuchereria</taxon>
    </lineage>
</organism>
<evidence type="ECO:0000313" key="1">
    <source>
        <dbReference type="WBParaSite" id="maker-PairedContig_1113-snap-gene-0.8-mRNA-1"/>
    </source>
</evidence>
<protein>
    <submittedName>
        <fullName evidence="1">Uncharacterized protein</fullName>
    </submittedName>
</protein>
<sequence length="109" mass="12347">EILWELKISDIALKLLYKDELLYAAITSGILTIFERQNEIRNENLWLATACKVTVICMKSLTTLRKIYVTSSLSVHDSPMFEKIRCGVSITVRSLDYNSSFANVTTPEG</sequence>
<dbReference type="AlphaFoldDB" id="A0A1I8E9B6"/>
<dbReference type="WBParaSite" id="maker-PairedContig_1113-snap-gene-0.8-mRNA-1">
    <property type="protein sequence ID" value="maker-PairedContig_1113-snap-gene-0.8-mRNA-1"/>
    <property type="gene ID" value="maker-PairedContig_1113-snap-gene-0.8"/>
</dbReference>
<reference evidence="1" key="1">
    <citation type="submission" date="2016-11" db="UniProtKB">
        <authorList>
            <consortium name="WormBaseParasite"/>
        </authorList>
    </citation>
    <scope>IDENTIFICATION</scope>
    <source>
        <strain evidence="1">pt0022</strain>
    </source>
</reference>